<comment type="caution">
    <text evidence="2">The sequence shown here is derived from an EMBL/GenBank/DDBJ whole genome shotgun (WGS) entry which is preliminary data.</text>
</comment>
<protein>
    <submittedName>
        <fullName evidence="2">Uncharacterized protein</fullName>
    </submittedName>
</protein>
<proteinExistence type="predicted"/>
<keyword evidence="3" id="KW-1185">Reference proteome</keyword>
<sequence length="98" mass="10381">PRPPPPQAGAFGRGERWRREKTASPAAHPAQRSVAALLGPCASARRPPGATPRRRGGCSFVRTSAQRGQTPPRLGAPRRGGRRATERSGRLPDGRGGE</sequence>
<feature type="region of interest" description="Disordered" evidence="1">
    <location>
        <begin position="1"/>
        <end position="98"/>
    </location>
</feature>
<feature type="compositionally biased region" description="Basic and acidic residues" evidence="1">
    <location>
        <begin position="13"/>
        <end position="22"/>
    </location>
</feature>
<dbReference type="EMBL" id="CAUYUJ010021834">
    <property type="protein sequence ID" value="CAK0907271.1"/>
    <property type="molecule type" value="Genomic_DNA"/>
</dbReference>
<feature type="non-terminal residue" evidence="2">
    <location>
        <position position="1"/>
    </location>
</feature>
<organism evidence="2 3">
    <name type="scientific">Prorocentrum cordatum</name>
    <dbReference type="NCBI Taxonomy" id="2364126"/>
    <lineage>
        <taxon>Eukaryota</taxon>
        <taxon>Sar</taxon>
        <taxon>Alveolata</taxon>
        <taxon>Dinophyceae</taxon>
        <taxon>Prorocentrales</taxon>
        <taxon>Prorocentraceae</taxon>
        <taxon>Prorocentrum</taxon>
    </lineage>
</organism>
<evidence type="ECO:0000313" key="2">
    <source>
        <dbReference type="EMBL" id="CAK0907271.1"/>
    </source>
</evidence>
<name>A0ABN9Y7X8_9DINO</name>
<dbReference type="Proteomes" id="UP001189429">
    <property type="component" value="Unassembled WGS sequence"/>
</dbReference>
<evidence type="ECO:0000313" key="3">
    <source>
        <dbReference type="Proteomes" id="UP001189429"/>
    </source>
</evidence>
<reference evidence="2" key="1">
    <citation type="submission" date="2023-10" db="EMBL/GenBank/DDBJ databases">
        <authorList>
            <person name="Chen Y."/>
            <person name="Shah S."/>
            <person name="Dougan E. K."/>
            <person name="Thang M."/>
            <person name="Chan C."/>
        </authorList>
    </citation>
    <scope>NUCLEOTIDE SEQUENCE [LARGE SCALE GENOMIC DNA]</scope>
</reference>
<accession>A0ABN9Y7X8</accession>
<evidence type="ECO:0000256" key="1">
    <source>
        <dbReference type="SAM" id="MobiDB-lite"/>
    </source>
</evidence>
<gene>
    <name evidence="2" type="ORF">PCOR1329_LOCUS82345</name>
</gene>
<feature type="compositionally biased region" description="Basic and acidic residues" evidence="1">
    <location>
        <begin position="83"/>
        <end position="98"/>
    </location>
</feature>